<gene>
    <name evidence="2" type="primary">ILA_5</name>
    <name evidence="2" type="ORF">CK203_019694</name>
</gene>
<name>A0A438JQX9_VITVI</name>
<dbReference type="InterPro" id="IPR016024">
    <property type="entry name" value="ARM-type_fold"/>
</dbReference>
<sequence>MTHSLTSNQSREEAAEGLPLFCLSIPFQASTLFGTCGWPGWSCDNIHDQGKRMSPCVILCMQKEPQLNPISPVWRSVLCCKTCWRASDSCMSRMKAPNLSADPNADVRGRMINAGILIIDKHGRDNVSLLFPIFENYLNKKTSDEEKYDLVREGVVIFTGALAKHLAKDDPKVHAVVEKLLDVLNTPSEAVQRAVSTCLSPLMQSKQEDAPALVSRLLDQLMKSDKYGERRGAAFGLAGVVKGFGISSLKKFGIATVLREGLADRFVFHCCFSNLFSEHAYGRRQYIKS</sequence>
<dbReference type="Proteomes" id="UP000288805">
    <property type="component" value="Unassembled WGS sequence"/>
</dbReference>
<dbReference type="EMBL" id="QGNW01000031">
    <property type="protein sequence ID" value="RVX11353.1"/>
    <property type="molecule type" value="Genomic_DNA"/>
</dbReference>
<reference evidence="2 3" key="1">
    <citation type="journal article" date="2018" name="PLoS Genet.">
        <title>Population sequencing reveals clonal diversity and ancestral inbreeding in the grapevine cultivar Chardonnay.</title>
        <authorList>
            <person name="Roach M.J."/>
            <person name="Johnson D.L."/>
            <person name="Bohlmann J."/>
            <person name="van Vuuren H.J."/>
            <person name="Jones S.J."/>
            <person name="Pretorius I.S."/>
            <person name="Schmidt S.A."/>
            <person name="Borneman A.R."/>
        </authorList>
    </citation>
    <scope>NUCLEOTIDE SEQUENCE [LARGE SCALE GENOMIC DNA]</scope>
    <source>
        <strain evidence="3">cv. Chardonnay</strain>
        <tissue evidence="2">Leaf</tissue>
    </source>
</reference>
<dbReference type="Gene3D" id="1.25.10.10">
    <property type="entry name" value="Leucine-rich Repeat Variant"/>
    <property type="match status" value="1"/>
</dbReference>
<proteinExistence type="predicted"/>
<dbReference type="InterPro" id="IPR011989">
    <property type="entry name" value="ARM-like"/>
</dbReference>
<evidence type="ECO:0000256" key="1">
    <source>
        <dbReference type="ARBA" id="ARBA00022737"/>
    </source>
</evidence>
<comment type="caution">
    <text evidence="2">The sequence shown here is derived from an EMBL/GenBank/DDBJ whole genome shotgun (WGS) entry which is preliminary data.</text>
</comment>
<accession>A0A438JQX9</accession>
<dbReference type="PANTHER" id="PTHR23346">
    <property type="entry name" value="TRANSLATIONAL ACTIVATOR GCN1-RELATED"/>
    <property type="match status" value="1"/>
</dbReference>
<keyword evidence="1" id="KW-0677">Repeat</keyword>
<dbReference type="AlphaFoldDB" id="A0A438JQX9"/>
<dbReference type="SUPFAM" id="SSF48371">
    <property type="entry name" value="ARM repeat"/>
    <property type="match status" value="1"/>
</dbReference>
<evidence type="ECO:0000313" key="3">
    <source>
        <dbReference type="Proteomes" id="UP000288805"/>
    </source>
</evidence>
<organism evidence="2 3">
    <name type="scientific">Vitis vinifera</name>
    <name type="common">Grape</name>
    <dbReference type="NCBI Taxonomy" id="29760"/>
    <lineage>
        <taxon>Eukaryota</taxon>
        <taxon>Viridiplantae</taxon>
        <taxon>Streptophyta</taxon>
        <taxon>Embryophyta</taxon>
        <taxon>Tracheophyta</taxon>
        <taxon>Spermatophyta</taxon>
        <taxon>Magnoliopsida</taxon>
        <taxon>eudicotyledons</taxon>
        <taxon>Gunneridae</taxon>
        <taxon>Pentapetalae</taxon>
        <taxon>rosids</taxon>
        <taxon>Vitales</taxon>
        <taxon>Vitaceae</taxon>
        <taxon>Viteae</taxon>
        <taxon>Vitis</taxon>
    </lineage>
</organism>
<dbReference type="PANTHER" id="PTHR23346:SF7">
    <property type="entry name" value="STALLED RIBOSOME SENSOR GCN1"/>
    <property type="match status" value="1"/>
</dbReference>
<protein>
    <submittedName>
        <fullName evidence="2">Protein ILITYHIA</fullName>
    </submittedName>
</protein>
<evidence type="ECO:0000313" key="2">
    <source>
        <dbReference type="EMBL" id="RVX11353.1"/>
    </source>
</evidence>